<dbReference type="PROSITE" id="PS00108">
    <property type="entry name" value="PROTEIN_KINASE_ST"/>
    <property type="match status" value="1"/>
</dbReference>
<dbReference type="GO" id="GO:0005524">
    <property type="term" value="F:ATP binding"/>
    <property type="evidence" value="ECO:0007669"/>
    <property type="project" value="UniProtKB-UniRule"/>
</dbReference>
<feature type="compositionally biased region" description="Basic residues" evidence="4">
    <location>
        <begin position="749"/>
        <end position="759"/>
    </location>
</feature>
<evidence type="ECO:0000313" key="6">
    <source>
        <dbReference type="EMBL" id="GJJ79038.1"/>
    </source>
</evidence>
<feature type="compositionally biased region" description="Low complexity" evidence="4">
    <location>
        <begin position="278"/>
        <end position="301"/>
    </location>
</feature>
<protein>
    <recommendedName>
        <fullName evidence="5">Protein kinase domain-containing protein</fullName>
    </recommendedName>
</protein>
<feature type="compositionally biased region" description="Polar residues" evidence="4">
    <location>
        <begin position="410"/>
        <end position="431"/>
    </location>
</feature>
<dbReference type="Proteomes" id="UP000827284">
    <property type="component" value="Unassembled WGS sequence"/>
</dbReference>
<feature type="compositionally biased region" description="Polar residues" evidence="4">
    <location>
        <begin position="347"/>
        <end position="371"/>
    </location>
</feature>
<keyword evidence="2 3" id="KW-0067">ATP-binding</keyword>
<dbReference type="PROSITE" id="PS00107">
    <property type="entry name" value="PROTEIN_KINASE_ATP"/>
    <property type="match status" value="1"/>
</dbReference>
<reference evidence="6" key="1">
    <citation type="submission" date="2021-11" db="EMBL/GenBank/DDBJ databases">
        <authorList>
            <person name="Herlambang A."/>
            <person name="Guo Y."/>
            <person name="Takashima Y."/>
            <person name="Nishizawa T."/>
        </authorList>
    </citation>
    <scope>NUCLEOTIDE SEQUENCE</scope>
    <source>
        <strain evidence="6">E1425</strain>
    </source>
</reference>
<evidence type="ECO:0000313" key="7">
    <source>
        <dbReference type="Proteomes" id="UP000827284"/>
    </source>
</evidence>
<feature type="binding site" evidence="3">
    <location>
        <position position="601"/>
    </location>
    <ligand>
        <name>ATP</name>
        <dbReference type="ChEBI" id="CHEBI:30616"/>
    </ligand>
</feature>
<keyword evidence="1 3" id="KW-0547">Nucleotide-binding</keyword>
<dbReference type="SMART" id="SM00220">
    <property type="entry name" value="S_TKc"/>
    <property type="match status" value="1"/>
</dbReference>
<dbReference type="Gene3D" id="1.10.510.10">
    <property type="entry name" value="Transferase(Phosphotransferase) domain 1"/>
    <property type="match status" value="2"/>
</dbReference>
<organism evidence="6 7">
    <name type="scientific">Entomortierella parvispora</name>
    <dbReference type="NCBI Taxonomy" id="205924"/>
    <lineage>
        <taxon>Eukaryota</taxon>
        <taxon>Fungi</taxon>
        <taxon>Fungi incertae sedis</taxon>
        <taxon>Mucoromycota</taxon>
        <taxon>Mortierellomycotina</taxon>
        <taxon>Mortierellomycetes</taxon>
        <taxon>Mortierellales</taxon>
        <taxon>Mortierellaceae</taxon>
        <taxon>Entomortierella</taxon>
    </lineage>
</organism>
<dbReference type="GO" id="GO:0005634">
    <property type="term" value="C:nucleus"/>
    <property type="evidence" value="ECO:0007669"/>
    <property type="project" value="TreeGrafter"/>
</dbReference>
<accession>A0A9P3HMP5</accession>
<dbReference type="InterPro" id="IPR008271">
    <property type="entry name" value="Ser/Thr_kinase_AS"/>
</dbReference>
<evidence type="ECO:0000256" key="4">
    <source>
        <dbReference type="SAM" id="MobiDB-lite"/>
    </source>
</evidence>
<comment type="caution">
    <text evidence="6">The sequence shown here is derived from an EMBL/GenBank/DDBJ whole genome shotgun (WGS) entry which is preliminary data.</text>
</comment>
<feature type="region of interest" description="Disordered" evidence="4">
    <location>
        <begin position="722"/>
        <end position="762"/>
    </location>
</feature>
<proteinExistence type="predicted"/>
<feature type="domain" description="Protein kinase" evidence="5">
    <location>
        <begin position="572"/>
        <end position="925"/>
    </location>
</feature>
<dbReference type="GO" id="GO:0004674">
    <property type="term" value="F:protein serine/threonine kinase activity"/>
    <property type="evidence" value="ECO:0007669"/>
    <property type="project" value="TreeGrafter"/>
</dbReference>
<dbReference type="SUPFAM" id="SSF56112">
    <property type="entry name" value="Protein kinase-like (PK-like)"/>
    <property type="match status" value="1"/>
</dbReference>
<feature type="compositionally biased region" description="Low complexity" evidence="4">
    <location>
        <begin position="392"/>
        <end position="403"/>
    </location>
</feature>
<evidence type="ECO:0000259" key="5">
    <source>
        <dbReference type="PROSITE" id="PS50011"/>
    </source>
</evidence>
<dbReference type="InterPro" id="IPR011009">
    <property type="entry name" value="Kinase-like_dom_sf"/>
</dbReference>
<dbReference type="GO" id="GO:0044773">
    <property type="term" value="P:mitotic DNA damage checkpoint signaling"/>
    <property type="evidence" value="ECO:0007669"/>
    <property type="project" value="TreeGrafter"/>
</dbReference>
<feature type="compositionally biased region" description="Polar residues" evidence="4">
    <location>
        <begin position="722"/>
        <end position="731"/>
    </location>
</feature>
<dbReference type="GO" id="GO:0005737">
    <property type="term" value="C:cytoplasm"/>
    <property type="evidence" value="ECO:0007669"/>
    <property type="project" value="TreeGrafter"/>
</dbReference>
<dbReference type="PANTHER" id="PTHR44167:SF24">
    <property type="entry name" value="SERINE_THREONINE-PROTEIN KINASE CHK2"/>
    <property type="match status" value="1"/>
</dbReference>
<sequence length="926" mass="103674">MDGISLVNVNERLLGLALDQQPSLHHHTNTGLEEASAAAICSSLLQTQQYKDDRGHMVPGMDDEDSAEVSAVLLTPVSFATKDHSHHHDYHPISYFPPQPNTKTTECPTTIPHSPPSSSSSVASSRHRSSKHSQQQQPQPHLFQPEHKHEHQQQPSSHTKMASVGSTHFPSSYPVVRAHESRDKVRLPPPNASDISEDVLPLEAFAEGEVLEIEMAGDEEGDARWGAHEHLSYPYGTSAHMRQSRARCSSSTLFDDASRPPSEQSCYHIKTISSESEVVHGHSVSVAQEQQQQVEKQQLSSKHYRNTYDSPSSGRTAAIVFVDHQQQPYKNHHSQDYSGRMHKKGQSDSLGSHPSQNTGGSASTNSCAESPSWTISGARLTIEPSTPVRPANSRGNISNSGSSNDDHVNKNGTKSGSDNHDQGSNNHSAKGSSPLLAPSTPLTPIPGELDKPTKNLMIFNKIPRQWPASQETLHHHFVAKGTKAAVIKEFDPVTAERIDRVINKEKPLSRAAKEKLAAEQKEAELEARGFFEPARRWKGRDVYPRPPNWVYCRSTKNNWLEKTKILADSYKLFKGQVLGKGHHADVYKGVDLVTGQDLAIKVIYKTVTRRLGFVNEDSTQEIKNRRLLNEAWFIDYLKDGPGICKMIRVVETATKFYFVMELAQSDLNSYSNGINMREEEIRHILKPIFECLKYAHSHDITHRDIKPENILLRTRKDWLRPNEQTGSNGCNKTEGKKSPLHLTGNNSSRRNRNHNSRSLRHVDDDSSILSSTFANESSYMDMDTTDGRSSMDSATLYNFDHRFDAFLADWGLAVEHDCNSGRKPVGTPLYAAPEVVRKMKRIRRREWINYRACDIWSLGVTMFVVASGIYPYHTHDALEAQSPPNWAALESSGMSREYIAFTQRLMNLTAELRPSAAEACADPWLQ</sequence>
<evidence type="ECO:0000256" key="3">
    <source>
        <dbReference type="PROSITE-ProRule" id="PRU10141"/>
    </source>
</evidence>
<name>A0A9P3HMP5_9FUNG</name>
<feature type="compositionally biased region" description="Low complexity" evidence="4">
    <location>
        <begin position="132"/>
        <end position="141"/>
    </location>
</feature>
<dbReference type="Pfam" id="PF00069">
    <property type="entry name" value="Pkinase"/>
    <property type="match status" value="2"/>
</dbReference>
<feature type="region of interest" description="Disordered" evidence="4">
    <location>
        <begin position="325"/>
        <end position="371"/>
    </location>
</feature>
<keyword evidence="7" id="KW-1185">Reference proteome</keyword>
<dbReference type="AlphaFoldDB" id="A0A9P3HMP5"/>
<feature type="region of interest" description="Disordered" evidence="4">
    <location>
        <begin position="278"/>
        <end position="313"/>
    </location>
</feature>
<dbReference type="OrthoDB" id="541276at2759"/>
<feature type="region of interest" description="Disordered" evidence="4">
    <location>
        <begin position="383"/>
        <end position="449"/>
    </location>
</feature>
<dbReference type="InterPro" id="IPR017441">
    <property type="entry name" value="Protein_kinase_ATP_BS"/>
</dbReference>
<evidence type="ECO:0000256" key="2">
    <source>
        <dbReference type="ARBA" id="ARBA00022840"/>
    </source>
</evidence>
<dbReference type="InterPro" id="IPR000719">
    <property type="entry name" value="Prot_kinase_dom"/>
</dbReference>
<reference evidence="6" key="2">
    <citation type="journal article" date="2022" name="Microbiol. Resour. Announc.">
        <title>Whole-Genome Sequence of Entomortierella parvispora E1425, a Mucoromycotan Fungus Associated with Burkholderiaceae-Related Endosymbiotic Bacteria.</title>
        <authorList>
            <person name="Herlambang A."/>
            <person name="Guo Y."/>
            <person name="Takashima Y."/>
            <person name="Narisawa K."/>
            <person name="Ohta H."/>
            <person name="Nishizawa T."/>
        </authorList>
    </citation>
    <scope>NUCLEOTIDE SEQUENCE</scope>
    <source>
        <strain evidence="6">E1425</strain>
    </source>
</reference>
<dbReference type="PANTHER" id="PTHR44167">
    <property type="entry name" value="OVARIAN-SPECIFIC SERINE/THREONINE-PROTEIN KINASE LOK-RELATED"/>
    <property type="match status" value="1"/>
</dbReference>
<gene>
    <name evidence="6" type="ORF">EMPS_11397</name>
</gene>
<feature type="region of interest" description="Disordered" evidence="4">
    <location>
        <begin position="83"/>
        <end position="172"/>
    </location>
</feature>
<feature type="compositionally biased region" description="Low complexity" evidence="4">
    <location>
        <begin position="432"/>
        <end position="446"/>
    </location>
</feature>
<dbReference type="EMBL" id="BQFW01000015">
    <property type="protein sequence ID" value="GJJ79038.1"/>
    <property type="molecule type" value="Genomic_DNA"/>
</dbReference>
<evidence type="ECO:0000256" key="1">
    <source>
        <dbReference type="ARBA" id="ARBA00022741"/>
    </source>
</evidence>
<dbReference type="PROSITE" id="PS50011">
    <property type="entry name" value="PROTEIN_KINASE_DOM"/>
    <property type="match status" value="1"/>
</dbReference>